<protein>
    <recommendedName>
        <fullName evidence="3">XkdX family protein</fullName>
    </recommendedName>
</protein>
<keyword evidence="2" id="KW-1185">Reference proteome</keyword>
<reference evidence="1 2" key="1">
    <citation type="submission" date="2017-08" db="EMBL/GenBank/DDBJ databases">
        <title>Substantial Increase in Enzyme Production by Combined Drug-Resistance Mutations in Paenibacillus agaridevorans.</title>
        <authorList>
            <person name="Tanaka Y."/>
            <person name="Funane K."/>
            <person name="Hosaka T."/>
            <person name="Shiwa Y."/>
            <person name="Fujita N."/>
            <person name="Miyazaki T."/>
            <person name="Yoshikawa H."/>
            <person name="Murakami K."/>
            <person name="Kasahara K."/>
            <person name="Inaoka T."/>
            <person name="Hiraga Y."/>
            <person name="Ochi K."/>
        </authorList>
    </citation>
    <scope>NUCLEOTIDE SEQUENCE [LARGE SCALE GENOMIC DNA]</scope>
    <source>
        <strain evidence="1 2">T-3040</strain>
    </source>
</reference>
<evidence type="ECO:0008006" key="3">
    <source>
        <dbReference type="Google" id="ProtNLM"/>
    </source>
</evidence>
<name>A0A2R5EX94_9BACL</name>
<dbReference type="Proteomes" id="UP000245202">
    <property type="component" value="Unassembled WGS sequence"/>
</dbReference>
<dbReference type="AlphaFoldDB" id="A0A2R5EX94"/>
<dbReference type="InterPro" id="IPR010022">
    <property type="entry name" value="XkdX"/>
</dbReference>
<comment type="caution">
    <text evidence="1">The sequence shown here is derived from an EMBL/GenBank/DDBJ whole genome shotgun (WGS) entry which is preliminary data.</text>
</comment>
<evidence type="ECO:0000313" key="2">
    <source>
        <dbReference type="Proteomes" id="UP000245202"/>
    </source>
</evidence>
<evidence type="ECO:0000313" key="1">
    <source>
        <dbReference type="EMBL" id="GBG11326.1"/>
    </source>
</evidence>
<gene>
    <name evidence="1" type="ORF">PAT3040_06127</name>
</gene>
<dbReference type="RefSeq" id="WP_108995640.1">
    <property type="nucleotide sequence ID" value="NZ_BDQX01000394.1"/>
</dbReference>
<accession>A0A2R5EX94</accession>
<sequence>MDWFATIKRHYDAGRYTDTQVAVFVVGNKISAAQYEQITGQPYEGSA</sequence>
<proteinExistence type="predicted"/>
<dbReference type="NCBIfam" id="TIGR01669">
    <property type="entry name" value="phage_XkdX"/>
    <property type="match status" value="1"/>
</dbReference>
<dbReference type="EMBL" id="BDQX01000394">
    <property type="protein sequence ID" value="GBG11326.1"/>
    <property type="molecule type" value="Genomic_DNA"/>
</dbReference>
<dbReference type="Pfam" id="PF09693">
    <property type="entry name" value="Phage_XkdX"/>
    <property type="match status" value="1"/>
</dbReference>
<organism evidence="1 2">
    <name type="scientific">Paenibacillus agaridevorans</name>
    <dbReference type="NCBI Taxonomy" id="171404"/>
    <lineage>
        <taxon>Bacteria</taxon>
        <taxon>Bacillati</taxon>
        <taxon>Bacillota</taxon>
        <taxon>Bacilli</taxon>
        <taxon>Bacillales</taxon>
        <taxon>Paenibacillaceae</taxon>
        <taxon>Paenibacillus</taxon>
    </lineage>
</organism>